<evidence type="ECO:0000256" key="3">
    <source>
        <dbReference type="ARBA" id="ARBA00012856"/>
    </source>
</evidence>
<dbReference type="GO" id="GO:0046654">
    <property type="term" value="P:tetrahydrofolate biosynthetic process"/>
    <property type="evidence" value="ECO:0007669"/>
    <property type="project" value="UniProtKB-UniPathway"/>
</dbReference>
<evidence type="ECO:0000313" key="10">
    <source>
        <dbReference type="Proteomes" id="UP000177395"/>
    </source>
</evidence>
<evidence type="ECO:0000256" key="1">
    <source>
        <dbReference type="ARBA" id="ARBA00004903"/>
    </source>
</evidence>
<evidence type="ECO:0000313" key="9">
    <source>
        <dbReference type="EMBL" id="OGG85624.1"/>
    </source>
</evidence>
<gene>
    <name evidence="9" type="ORF">A2392_02560</name>
</gene>
<dbReference type="AlphaFoldDB" id="A0A1F6FID7"/>
<keyword evidence="4 7" id="KW-0554">One-carbon metabolism</keyword>
<keyword evidence="5 7" id="KW-0521">NADP</keyword>
<comment type="similarity">
    <text evidence="2 7">Belongs to the dihydrofolate reductase family.</text>
</comment>
<reference evidence="9 10" key="1">
    <citation type="journal article" date="2016" name="Nat. Commun.">
        <title>Thousands of microbial genomes shed light on interconnected biogeochemical processes in an aquifer system.</title>
        <authorList>
            <person name="Anantharaman K."/>
            <person name="Brown C.T."/>
            <person name="Hug L.A."/>
            <person name="Sharon I."/>
            <person name="Castelle C.J."/>
            <person name="Probst A.J."/>
            <person name="Thomas B.C."/>
            <person name="Singh A."/>
            <person name="Wilkins M.J."/>
            <person name="Karaoz U."/>
            <person name="Brodie E.L."/>
            <person name="Williams K.H."/>
            <person name="Hubbard S.S."/>
            <person name="Banfield J.F."/>
        </authorList>
    </citation>
    <scope>NUCLEOTIDE SEQUENCE [LARGE SCALE GENOMIC DNA]</scope>
</reference>
<accession>A0A1F6FID7</accession>
<dbReference type="GO" id="GO:0004146">
    <property type="term" value="F:dihydrofolate reductase activity"/>
    <property type="evidence" value="ECO:0007669"/>
    <property type="project" value="UniProtKB-EC"/>
</dbReference>
<keyword evidence="6 7" id="KW-0560">Oxidoreductase</keyword>
<dbReference type="SUPFAM" id="SSF53597">
    <property type="entry name" value="Dihydrofolate reductase-like"/>
    <property type="match status" value="1"/>
</dbReference>
<name>A0A1F6FID7_9BACT</name>
<dbReference type="Pfam" id="PF00186">
    <property type="entry name" value="DHFR_1"/>
    <property type="match status" value="1"/>
</dbReference>
<comment type="pathway">
    <text evidence="1 7">Cofactor biosynthesis; tetrahydrofolate biosynthesis; 5,6,7,8-tetrahydrofolate from 7,8-dihydrofolate: step 1/1.</text>
</comment>
<evidence type="ECO:0000256" key="5">
    <source>
        <dbReference type="ARBA" id="ARBA00022857"/>
    </source>
</evidence>
<dbReference type="InterPro" id="IPR001796">
    <property type="entry name" value="DHFR_dom"/>
</dbReference>
<proteinExistence type="inferred from homology"/>
<evidence type="ECO:0000256" key="2">
    <source>
        <dbReference type="ARBA" id="ARBA00009539"/>
    </source>
</evidence>
<dbReference type="InterPro" id="IPR012259">
    <property type="entry name" value="DHFR"/>
</dbReference>
<comment type="function">
    <text evidence="7">Key enzyme in folate metabolism. Catalyzes an essential reaction for de novo glycine and purine synthesis, and for DNA precursor synthesis.</text>
</comment>
<dbReference type="PROSITE" id="PS51330">
    <property type="entry name" value="DHFR_2"/>
    <property type="match status" value="1"/>
</dbReference>
<evidence type="ECO:0000256" key="4">
    <source>
        <dbReference type="ARBA" id="ARBA00022563"/>
    </source>
</evidence>
<evidence type="ECO:0000256" key="6">
    <source>
        <dbReference type="ARBA" id="ARBA00023002"/>
    </source>
</evidence>
<dbReference type="GO" id="GO:0005829">
    <property type="term" value="C:cytosol"/>
    <property type="evidence" value="ECO:0007669"/>
    <property type="project" value="TreeGrafter"/>
</dbReference>
<dbReference type="Proteomes" id="UP000177395">
    <property type="component" value="Unassembled WGS sequence"/>
</dbReference>
<comment type="catalytic activity">
    <reaction evidence="7">
        <text>(6S)-5,6,7,8-tetrahydrofolate + NADP(+) = 7,8-dihydrofolate + NADPH + H(+)</text>
        <dbReference type="Rhea" id="RHEA:15009"/>
        <dbReference type="ChEBI" id="CHEBI:15378"/>
        <dbReference type="ChEBI" id="CHEBI:57451"/>
        <dbReference type="ChEBI" id="CHEBI:57453"/>
        <dbReference type="ChEBI" id="CHEBI:57783"/>
        <dbReference type="ChEBI" id="CHEBI:58349"/>
        <dbReference type="EC" id="1.5.1.3"/>
    </reaction>
</comment>
<dbReference type="EC" id="1.5.1.3" evidence="3 7"/>
<sequence>MSYRGIRVVIVAGIGLRTRAIGKDNQILFHVSDDLKRFKELSMGHPVIMGRKTFESIVVAIGKPLPGRTNIVVTRDTSYTHEGASVAHSLEEAFELAAGENPKEIHIGGGAEMYKMSLPYVDRLHLTLFDDDRTGDTVFPEYENDFKEVARHGRRDHNGLQYEWVDFERTK</sequence>
<dbReference type="PANTHER" id="PTHR48069:SF3">
    <property type="entry name" value="DIHYDROFOLATE REDUCTASE"/>
    <property type="match status" value="1"/>
</dbReference>
<evidence type="ECO:0000256" key="7">
    <source>
        <dbReference type="PIRNR" id="PIRNR000194"/>
    </source>
</evidence>
<dbReference type="GO" id="GO:0050661">
    <property type="term" value="F:NADP binding"/>
    <property type="evidence" value="ECO:0007669"/>
    <property type="project" value="InterPro"/>
</dbReference>
<comment type="caution">
    <text evidence="9">The sequence shown here is derived from an EMBL/GenBank/DDBJ whole genome shotgun (WGS) entry which is preliminary data.</text>
</comment>
<protein>
    <recommendedName>
        <fullName evidence="3 7">Dihydrofolate reductase</fullName>
        <ecNumber evidence="3 7">1.5.1.3</ecNumber>
    </recommendedName>
</protein>
<dbReference type="PANTHER" id="PTHR48069">
    <property type="entry name" value="DIHYDROFOLATE REDUCTASE"/>
    <property type="match status" value="1"/>
</dbReference>
<dbReference type="GO" id="GO:0006730">
    <property type="term" value="P:one-carbon metabolic process"/>
    <property type="evidence" value="ECO:0007669"/>
    <property type="project" value="UniProtKB-KW"/>
</dbReference>
<dbReference type="STRING" id="1798531.A2392_02560"/>
<dbReference type="CDD" id="cd00209">
    <property type="entry name" value="DHFR"/>
    <property type="match status" value="1"/>
</dbReference>
<dbReference type="PIRSF" id="PIRSF000194">
    <property type="entry name" value="DHFR"/>
    <property type="match status" value="1"/>
</dbReference>
<dbReference type="UniPathway" id="UPA00077">
    <property type="reaction ID" value="UER00158"/>
</dbReference>
<dbReference type="GO" id="GO:0046655">
    <property type="term" value="P:folic acid metabolic process"/>
    <property type="evidence" value="ECO:0007669"/>
    <property type="project" value="TreeGrafter"/>
</dbReference>
<evidence type="ECO:0000259" key="8">
    <source>
        <dbReference type="PROSITE" id="PS51330"/>
    </source>
</evidence>
<dbReference type="GO" id="GO:0046452">
    <property type="term" value="P:dihydrofolate metabolic process"/>
    <property type="evidence" value="ECO:0007669"/>
    <property type="project" value="TreeGrafter"/>
</dbReference>
<dbReference type="Gene3D" id="3.40.430.10">
    <property type="entry name" value="Dihydrofolate Reductase, subunit A"/>
    <property type="match status" value="1"/>
</dbReference>
<feature type="domain" description="DHFR" evidence="8">
    <location>
        <begin position="7"/>
        <end position="169"/>
    </location>
</feature>
<dbReference type="EMBL" id="MFMS01000006">
    <property type="protein sequence ID" value="OGG85624.1"/>
    <property type="molecule type" value="Genomic_DNA"/>
</dbReference>
<dbReference type="InterPro" id="IPR024072">
    <property type="entry name" value="DHFR-like_dom_sf"/>
</dbReference>
<dbReference type="PRINTS" id="PR00070">
    <property type="entry name" value="DHFR"/>
</dbReference>
<organism evidence="9 10">
    <name type="scientific">Candidatus Kaiserbacteria bacterium RIFOXYB1_FULL_46_14</name>
    <dbReference type="NCBI Taxonomy" id="1798531"/>
    <lineage>
        <taxon>Bacteria</taxon>
        <taxon>Candidatus Kaiseribacteriota</taxon>
    </lineage>
</organism>